<feature type="domain" description="N-acetyltransferase" evidence="3">
    <location>
        <begin position="5"/>
        <end position="150"/>
    </location>
</feature>
<evidence type="ECO:0000256" key="1">
    <source>
        <dbReference type="ARBA" id="ARBA00022679"/>
    </source>
</evidence>
<protein>
    <submittedName>
        <fullName evidence="4">GNAT family N-acetyltransferase</fullName>
    </submittedName>
</protein>
<dbReference type="Proteomes" id="UP000483286">
    <property type="component" value="Unassembled WGS sequence"/>
</dbReference>
<evidence type="ECO:0000313" key="5">
    <source>
        <dbReference type="Proteomes" id="UP000483286"/>
    </source>
</evidence>
<keyword evidence="2" id="KW-0012">Acyltransferase</keyword>
<dbReference type="RefSeq" id="WP_369409542.1">
    <property type="nucleotide sequence ID" value="NZ_WQLB01000062.1"/>
</dbReference>
<evidence type="ECO:0000256" key="2">
    <source>
        <dbReference type="ARBA" id="ARBA00023315"/>
    </source>
</evidence>
<dbReference type="InterPro" id="IPR000182">
    <property type="entry name" value="GNAT_dom"/>
</dbReference>
<proteinExistence type="predicted"/>
<name>A0A7C9HV41_9DEIO</name>
<dbReference type="PANTHER" id="PTHR43877:SF1">
    <property type="entry name" value="ACETYLTRANSFERASE"/>
    <property type="match status" value="1"/>
</dbReference>
<comment type="caution">
    <text evidence="4">The sequence shown here is derived from an EMBL/GenBank/DDBJ whole genome shotgun (WGS) entry which is preliminary data.</text>
</comment>
<dbReference type="Pfam" id="PF00583">
    <property type="entry name" value="Acetyltransf_1"/>
    <property type="match status" value="1"/>
</dbReference>
<dbReference type="PROSITE" id="PS51186">
    <property type="entry name" value="GNAT"/>
    <property type="match status" value="1"/>
</dbReference>
<evidence type="ECO:0000313" key="4">
    <source>
        <dbReference type="EMBL" id="MVN89427.1"/>
    </source>
</evidence>
<dbReference type="GO" id="GO:0016747">
    <property type="term" value="F:acyltransferase activity, transferring groups other than amino-acyl groups"/>
    <property type="evidence" value="ECO:0007669"/>
    <property type="project" value="InterPro"/>
</dbReference>
<dbReference type="SUPFAM" id="SSF55729">
    <property type="entry name" value="Acyl-CoA N-acyltransferases (Nat)"/>
    <property type="match status" value="2"/>
</dbReference>
<dbReference type="InterPro" id="IPR050832">
    <property type="entry name" value="Bact_Acetyltransf"/>
</dbReference>
<dbReference type="CDD" id="cd04301">
    <property type="entry name" value="NAT_SF"/>
    <property type="match status" value="1"/>
</dbReference>
<evidence type="ECO:0000259" key="3">
    <source>
        <dbReference type="PROSITE" id="PS51186"/>
    </source>
</evidence>
<keyword evidence="5" id="KW-1185">Reference proteome</keyword>
<gene>
    <name evidence="4" type="ORF">GO986_22085</name>
</gene>
<keyword evidence="1 4" id="KW-0808">Transferase</keyword>
<reference evidence="4 5" key="1">
    <citation type="submission" date="2019-12" db="EMBL/GenBank/DDBJ databases">
        <title>Deinococcus sp. HMF7620 Genome sequencing and assembly.</title>
        <authorList>
            <person name="Kang H."/>
            <person name="Kim H."/>
            <person name="Joh K."/>
        </authorList>
    </citation>
    <scope>NUCLEOTIDE SEQUENCE [LARGE SCALE GENOMIC DNA]</scope>
    <source>
        <strain evidence="4 5">HMF7620</strain>
    </source>
</reference>
<dbReference type="InterPro" id="IPR016181">
    <property type="entry name" value="Acyl_CoA_acyltransferase"/>
</dbReference>
<sequence>MTAGWTLRPFTPADAPALAALLGLTGRVTTPEALLAADAARPAEVPRRWLLVDERGEVLSGSQLRPFAFLPPTFRQVGVLVLPQWRGQGVGQRLWVDAKQAAEAEGAGGLSADVSDTDAASLAWAQRRGFAIYTHRFASELDLTAFDPTPFQADVQRAVAQGVTFTDLSSTDETTLQRYLNSVADRLTETPDLMGYPRWSLAQVRAELRLDRDPRPDWLVVALGPQGQWWGTSATLLFRDPPFAYNALTAIHSEARGRRLALPLKLEGIARAQAAGLSVMRTNNHASNAPMLAVNRRLGFEPRPGRYEVQRRL</sequence>
<dbReference type="PANTHER" id="PTHR43877">
    <property type="entry name" value="AMINOALKYLPHOSPHONATE N-ACETYLTRANSFERASE-RELATED-RELATED"/>
    <property type="match status" value="1"/>
</dbReference>
<accession>A0A7C9HV41</accession>
<dbReference type="EMBL" id="WQLB01000062">
    <property type="protein sequence ID" value="MVN89427.1"/>
    <property type="molecule type" value="Genomic_DNA"/>
</dbReference>
<dbReference type="AlphaFoldDB" id="A0A7C9HV41"/>
<organism evidence="4 5">
    <name type="scientific">Deinococcus arboris</name>
    <dbReference type="NCBI Taxonomy" id="2682977"/>
    <lineage>
        <taxon>Bacteria</taxon>
        <taxon>Thermotogati</taxon>
        <taxon>Deinococcota</taxon>
        <taxon>Deinococci</taxon>
        <taxon>Deinococcales</taxon>
        <taxon>Deinococcaceae</taxon>
        <taxon>Deinococcus</taxon>
    </lineage>
</organism>
<dbReference type="Gene3D" id="3.40.630.30">
    <property type="match status" value="1"/>
</dbReference>